<keyword evidence="2" id="KW-1185">Reference proteome</keyword>
<dbReference type="Proteomes" id="UP000309997">
    <property type="component" value="Unassembled WGS sequence"/>
</dbReference>
<dbReference type="EMBL" id="RCHU02000011">
    <property type="protein sequence ID" value="KAL3577234.1"/>
    <property type="molecule type" value="Genomic_DNA"/>
</dbReference>
<gene>
    <name evidence="1" type="ORF">D5086_022517</name>
</gene>
<evidence type="ECO:0000313" key="2">
    <source>
        <dbReference type="Proteomes" id="UP000309997"/>
    </source>
</evidence>
<proteinExistence type="predicted"/>
<reference evidence="1 2" key="1">
    <citation type="journal article" date="2024" name="Plant Biotechnol. J.">
        <title>Genome and CRISPR/Cas9 system of a widespread forest tree (Populus alba) in the world.</title>
        <authorList>
            <person name="Liu Y.J."/>
            <person name="Jiang P.F."/>
            <person name="Han X.M."/>
            <person name="Li X.Y."/>
            <person name="Wang H.M."/>
            <person name="Wang Y.J."/>
            <person name="Wang X.X."/>
            <person name="Zeng Q.Y."/>
        </authorList>
    </citation>
    <scope>NUCLEOTIDE SEQUENCE [LARGE SCALE GENOMIC DNA]</scope>
    <source>
        <strain evidence="2">cv. PAL-ZL1</strain>
    </source>
</reference>
<name>A0ACC4BFK4_POPAL</name>
<accession>A0ACC4BFK4</accession>
<evidence type="ECO:0000313" key="1">
    <source>
        <dbReference type="EMBL" id="KAL3577234.1"/>
    </source>
</evidence>
<sequence length="80" mass="8873">MAANAETCLLAGENCSGVLAGQDWCVYREALAYGVQWMCKIWKIDAFVVDLLERLCCEGFLFSYQIGFGGFASYNVELLS</sequence>
<protein>
    <submittedName>
        <fullName evidence="1">Uncharacterized protein</fullName>
    </submittedName>
</protein>
<organism evidence="1 2">
    <name type="scientific">Populus alba</name>
    <name type="common">White poplar</name>
    <dbReference type="NCBI Taxonomy" id="43335"/>
    <lineage>
        <taxon>Eukaryota</taxon>
        <taxon>Viridiplantae</taxon>
        <taxon>Streptophyta</taxon>
        <taxon>Embryophyta</taxon>
        <taxon>Tracheophyta</taxon>
        <taxon>Spermatophyta</taxon>
        <taxon>Magnoliopsida</taxon>
        <taxon>eudicotyledons</taxon>
        <taxon>Gunneridae</taxon>
        <taxon>Pentapetalae</taxon>
        <taxon>rosids</taxon>
        <taxon>fabids</taxon>
        <taxon>Malpighiales</taxon>
        <taxon>Salicaceae</taxon>
        <taxon>Saliceae</taxon>
        <taxon>Populus</taxon>
    </lineage>
</organism>
<comment type="caution">
    <text evidence="1">The sequence shown here is derived from an EMBL/GenBank/DDBJ whole genome shotgun (WGS) entry which is preliminary data.</text>
</comment>